<feature type="coiled-coil region" evidence="8">
    <location>
        <begin position="37"/>
        <end position="75"/>
    </location>
</feature>
<dbReference type="RefSeq" id="WP_091791848.1">
    <property type="nucleotide sequence ID" value="NZ_FNAF01000006.1"/>
</dbReference>
<dbReference type="GO" id="GO:0003735">
    <property type="term" value="F:structural constituent of ribosome"/>
    <property type="evidence" value="ECO:0007669"/>
    <property type="project" value="InterPro"/>
</dbReference>
<keyword evidence="4 7" id="KW-0689">Ribosomal protein</keyword>
<dbReference type="InterPro" id="IPR000244">
    <property type="entry name" value="Ribosomal_bL9"/>
</dbReference>
<comment type="function">
    <text evidence="7">Binds to the 23S rRNA.</text>
</comment>
<feature type="domain" description="Large ribosomal subunit protein bL9 C-terminal" evidence="10">
    <location>
        <begin position="63"/>
        <end position="146"/>
    </location>
</feature>
<protein>
    <recommendedName>
        <fullName evidence="6 7">Large ribosomal subunit protein bL9</fullName>
    </recommendedName>
</protein>
<dbReference type="Pfam" id="PF01281">
    <property type="entry name" value="Ribosomal_L9_N"/>
    <property type="match status" value="1"/>
</dbReference>
<keyword evidence="3 7" id="KW-0694">RNA-binding</keyword>
<dbReference type="EMBL" id="FNAF01000006">
    <property type="protein sequence ID" value="SDD73868.1"/>
    <property type="molecule type" value="Genomic_DNA"/>
</dbReference>
<dbReference type="OrthoDB" id="9788336at2"/>
<dbReference type="NCBIfam" id="TIGR00158">
    <property type="entry name" value="L9"/>
    <property type="match status" value="1"/>
</dbReference>
<evidence type="ECO:0000313" key="11">
    <source>
        <dbReference type="EMBL" id="SDD73868.1"/>
    </source>
</evidence>
<evidence type="ECO:0000256" key="6">
    <source>
        <dbReference type="ARBA" id="ARBA00035292"/>
    </source>
</evidence>
<dbReference type="HAMAP" id="MF_00503">
    <property type="entry name" value="Ribosomal_bL9"/>
    <property type="match status" value="1"/>
</dbReference>
<keyword evidence="8" id="KW-0175">Coiled coil</keyword>
<dbReference type="GO" id="GO:0006412">
    <property type="term" value="P:translation"/>
    <property type="evidence" value="ECO:0007669"/>
    <property type="project" value="UniProtKB-UniRule"/>
</dbReference>
<dbReference type="InterPro" id="IPR020070">
    <property type="entry name" value="Ribosomal_bL9_N"/>
</dbReference>
<evidence type="ECO:0000313" key="12">
    <source>
        <dbReference type="Proteomes" id="UP000198995"/>
    </source>
</evidence>
<keyword evidence="2 7" id="KW-0699">rRNA-binding</keyword>
<evidence type="ECO:0000256" key="4">
    <source>
        <dbReference type="ARBA" id="ARBA00022980"/>
    </source>
</evidence>
<proteinExistence type="inferred from homology"/>
<keyword evidence="12" id="KW-1185">Reference proteome</keyword>
<evidence type="ECO:0000256" key="3">
    <source>
        <dbReference type="ARBA" id="ARBA00022884"/>
    </source>
</evidence>
<gene>
    <name evidence="7" type="primary">rplI</name>
    <name evidence="11" type="ORF">SAMN04489866_10668</name>
</gene>
<dbReference type="InterPro" id="IPR020069">
    <property type="entry name" value="Ribosomal_bL9_C"/>
</dbReference>
<evidence type="ECO:0000259" key="10">
    <source>
        <dbReference type="Pfam" id="PF03948"/>
    </source>
</evidence>
<comment type="similarity">
    <text evidence="1 7">Belongs to the bacterial ribosomal protein bL9 family.</text>
</comment>
<keyword evidence="5 7" id="KW-0687">Ribonucleoprotein</keyword>
<dbReference type="InterPro" id="IPR036935">
    <property type="entry name" value="Ribosomal_bL9_N_sf"/>
</dbReference>
<dbReference type="GO" id="GO:0005840">
    <property type="term" value="C:ribosome"/>
    <property type="evidence" value="ECO:0007669"/>
    <property type="project" value="UniProtKB-KW"/>
</dbReference>
<reference evidence="11 12" key="1">
    <citation type="submission" date="2016-10" db="EMBL/GenBank/DDBJ databases">
        <authorList>
            <person name="de Groot N.N."/>
        </authorList>
    </citation>
    <scope>NUCLEOTIDE SEQUENCE [LARGE SCALE GENOMIC DNA]</scope>
    <source>
        <strain evidence="11 12">DSM 20475</strain>
    </source>
</reference>
<dbReference type="InterPro" id="IPR036791">
    <property type="entry name" value="Ribosomal_bL9_C_sf"/>
</dbReference>
<dbReference type="Gene3D" id="3.40.5.10">
    <property type="entry name" value="Ribosomal protein L9, N-terminal domain"/>
    <property type="match status" value="1"/>
</dbReference>
<evidence type="ECO:0000256" key="1">
    <source>
        <dbReference type="ARBA" id="ARBA00010605"/>
    </source>
</evidence>
<dbReference type="SUPFAM" id="SSF55658">
    <property type="entry name" value="L9 N-domain-like"/>
    <property type="match status" value="1"/>
</dbReference>
<dbReference type="SUPFAM" id="SSF55653">
    <property type="entry name" value="Ribosomal protein L9 C-domain"/>
    <property type="match status" value="1"/>
</dbReference>
<evidence type="ECO:0000256" key="8">
    <source>
        <dbReference type="SAM" id="Coils"/>
    </source>
</evidence>
<dbReference type="STRING" id="2741.SAMN04489866_10668"/>
<dbReference type="GO" id="GO:1990904">
    <property type="term" value="C:ribonucleoprotein complex"/>
    <property type="evidence" value="ECO:0007669"/>
    <property type="project" value="UniProtKB-KW"/>
</dbReference>
<name>A0A1G6X6V5_PEPNI</name>
<evidence type="ECO:0000256" key="7">
    <source>
        <dbReference type="HAMAP-Rule" id="MF_00503"/>
    </source>
</evidence>
<dbReference type="Pfam" id="PF03948">
    <property type="entry name" value="Ribosomal_L9_C"/>
    <property type="match status" value="1"/>
</dbReference>
<evidence type="ECO:0000256" key="5">
    <source>
        <dbReference type="ARBA" id="ARBA00023274"/>
    </source>
</evidence>
<evidence type="ECO:0000256" key="2">
    <source>
        <dbReference type="ARBA" id="ARBA00022730"/>
    </source>
</evidence>
<dbReference type="AlphaFoldDB" id="A0A1G6X6V5"/>
<feature type="domain" description="Ribosomal protein L9" evidence="9">
    <location>
        <begin position="1"/>
        <end position="47"/>
    </location>
</feature>
<dbReference type="PANTHER" id="PTHR21368">
    <property type="entry name" value="50S RIBOSOMAL PROTEIN L9"/>
    <property type="match status" value="1"/>
</dbReference>
<evidence type="ECO:0000259" key="9">
    <source>
        <dbReference type="Pfam" id="PF01281"/>
    </source>
</evidence>
<accession>A0A1G6X6V5</accession>
<dbReference type="InterPro" id="IPR009027">
    <property type="entry name" value="Ribosomal_bL9/RNase_H1_N"/>
</dbReference>
<organism evidence="11 12">
    <name type="scientific">Peptococcus niger</name>
    <dbReference type="NCBI Taxonomy" id="2741"/>
    <lineage>
        <taxon>Bacteria</taxon>
        <taxon>Bacillati</taxon>
        <taxon>Bacillota</taxon>
        <taxon>Clostridia</taxon>
        <taxon>Eubacteriales</taxon>
        <taxon>Peptococcaceae</taxon>
        <taxon>Peptococcus</taxon>
    </lineage>
</organism>
<dbReference type="GO" id="GO:0019843">
    <property type="term" value="F:rRNA binding"/>
    <property type="evidence" value="ECO:0007669"/>
    <property type="project" value="UniProtKB-UniRule"/>
</dbReference>
<dbReference type="InterPro" id="IPR020594">
    <property type="entry name" value="Ribosomal_bL9_bac/chp"/>
</dbReference>
<dbReference type="Proteomes" id="UP000198995">
    <property type="component" value="Unassembled WGS sequence"/>
</dbReference>
<dbReference type="Gene3D" id="3.10.430.100">
    <property type="entry name" value="Ribosomal protein L9, C-terminal domain"/>
    <property type="match status" value="1"/>
</dbReference>
<sequence length="150" mass="16434">MKVILLQDVAKVGKKDDVVNAKTGYARNFLIPNGLAVEASKKSLKELAERQEAQAEEAAYELAQAKAIAEQLKDAKVQVYTKVGSGGKTFGAVTNKEIAEALQQQYGVDIDRRKIILPERIKDLGVAEVTLKLHPQVHPTLRVQVSAEEN</sequence>